<evidence type="ECO:0000313" key="2">
    <source>
        <dbReference type="RefSeq" id="XP_011101953.1"/>
    </source>
</evidence>
<dbReference type="PANTHER" id="PTHR34222:SF99">
    <property type="entry name" value="PROTEIN, PUTATIVE-RELATED"/>
    <property type="match status" value="1"/>
</dbReference>
<accession>A0A6I9UMY4</accession>
<name>A0A6I9UMY4_SESIN</name>
<organism evidence="1 2">
    <name type="scientific">Sesamum indicum</name>
    <name type="common">Oriental sesame</name>
    <name type="synonym">Sesamum orientale</name>
    <dbReference type="NCBI Taxonomy" id="4182"/>
    <lineage>
        <taxon>Eukaryota</taxon>
        <taxon>Viridiplantae</taxon>
        <taxon>Streptophyta</taxon>
        <taxon>Embryophyta</taxon>
        <taxon>Tracheophyta</taxon>
        <taxon>Spermatophyta</taxon>
        <taxon>Magnoliopsida</taxon>
        <taxon>eudicotyledons</taxon>
        <taxon>Gunneridae</taxon>
        <taxon>Pentapetalae</taxon>
        <taxon>asterids</taxon>
        <taxon>lamiids</taxon>
        <taxon>Lamiales</taxon>
        <taxon>Pedaliaceae</taxon>
        <taxon>Sesamum</taxon>
    </lineage>
</organism>
<dbReference type="Proteomes" id="UP000504604">
    <property type="component" value="Unplaced"/>
</dbReference>
<evidence type="ECO:0000313" key="1">
    <source>
        <dbReference type="Proteomes" id="UP000504604"/>
    </source>
</evidence>
<gene>
    <name evidence="2" type="primary">LOC105179992</name>
</gene>
<dbReference type="PANTHER" id="PTHR34222">
    <property type="entry name" value="GAG_PRE-INTEGRS DOMAIN-CONTAINING PROTEIN"/>
    <property type="match status" value="1"/>
</dbReference>
<dbReference type="RefSeq" id="XP_011101953.1">
    <property type="nucleotide sequence ID" value="XM_011103651.1"/>
</dbReference>
<sequence length="296" mass="34077">MESETETLQDNNSKFSAVPCSESLIFIKSNSTSEADDAYDHVLNQILLMDPLPSIGKAYSMIARVEKQRQLNSAVQGLDREEIMTIQIQDSRKQGFMKRKSFADKKQMYCDNCKKNDHIKDNCFELKGFPDWYKDLIEQRKKNGKQPINRALNTQGEKGEMSCHTVLDENSISEIIRKELKKALQNQELSQDLSNLVDYENFAGLFSIVFLKEQCLVQDLVTRKVIAVGRQRGKLYLLDQRHKTEEKTEHIGILQTYAIPHNKEKAKRQVVDNGNLSHNRLGHASQDVMLHLPYCK</sequence>
<protein>
    <submittedName>
        <fullName evidence="2">Uncharacterized protein LOC105179992</fullName>
    </submittedName>
</protein>
<dbReference type="GeneID" id="105179992"/>
<reference evidence="2" key="1">
    <citation type="submission" date="2025-08" db="UniProtKB">
        <authorList>
            <consortium name="RefSeq"/>
        </authorList>
    </citation>
    <scope>IDENTIFICATION</scope>
</reference>
<dbReference type="InParanoid" id="A0A6I9UMY4"/>
<keyword evidence="1" id="KW-1185">Reference proteome</keyword>
<proteinExistence type="predicted"/>
<dbReference type="KEGG" id="sind:105179992"/>
<dbReference type="AlphaFoldDB" id="A0A6I9UMY4"/>